<comment type="caution">
    <text evidence="2">The sequence shown here is derived from an EMBL/GenBank/DDBJ whole genome shotgun (WGS) entry which is preliminary data.</text>
</comment>
<protein>
    <submittedName>
        <fullName evidence="2">Uncharacterized protein</fullName>
    </submittedName>
</protein>
<sequence length="118" mass="12738">MFRKLFAAALLVLTGVVSYDARGVDVAPPPREVPADTPPAGPKKGTGKLDKSKLDPEKLKALKEKLAKGGFDKSKLDPEKVKQFKEKFGDKFDKSKLDPEKLKGLKEKFGKGPGGSGE</sequence>
<evidence type="ECO:0000313" key="2">
    <source>
        <dbReference type="EMBL" id="MDY3558468.1"/>
    </source>
</evidence>
<name>A0ABU5ET11_9BACT</name>
<reference evidence="3" key="1">
    <citation type="journal article" date="2023" name="Mar. Drugs">
        <title>Gemmata algarum, a Novel Planctomycete Isolated from an Algal Mat, Displays Antimicrobial Activity.</title>
        <authorList>
            <person name="Kumar G."/>
            <person name="Kallscheuer N."/>
            <person name="Kashif M."/>
            <person name="Ahamad S."/>
            <person name="Jagadeeshwari U."/>
            <person name="Pannikurungottu S."/>
            <person name="Haufschild T."/>
            <person name="Kabuu M."/>
            <person name="Sasikala C."/>
            <person name="Jogler C."/>
            <person name="Ramana C."/>
        </authorList>
    </citation>
    <scope>NUCLEOTIDE SEQUENCE [LARGE SCALE GENOMIC DNA]</scope>
    <source>
        <strain evidence="3">JC673</strain>
    </source>
</reference>
<feature type="region of interest" description="Disordered" evidence="1">
    <location>
        <begin position="23"/>
        <end position="55"/>
    </location>
</feature>
<keyword evidence="3" id="KW-1185">Reference proteome</keyword>
<proteinExistence type="predicted"/>
<evidence type="ECO:0000256" key="1">
    <source>
        <dbReference type="SAM" id="MobiDB-lite"/>
    </source>
</evidence>
<accession>A0ABU5ET11</accession>
<organism evidence="2 3">
    <name type="scientific">Gemmata algarum</name>
    <dbReference type="NCBI Taxonomy" id="2975278"/>
    <lineage>
        <taxon>Bacteria</taxon>
        <taxon>Pseudomonadati</taxon>
        <taxon>Planctomycetota</taxon>
        <taxon>Planctomycetia</taxon>
        <taxon>Gemmatales</taxon>
        <taxon>Gemmataceae</taxon>
        <taxon>Gemmata</taxon>
    </lineage>
</organism>
<dbReference type="RefSeq" id="WP_320685383.1">
    <property type="nucleotide sequence ID" value="NZ_JAXBLV010000034.1"/>
</dbReference>
<feature type="compositionally biased region" description="Pro residues" evidence="1">
    <location>
        <begin position="27"/>
        <end position="41"/>
    </location>
</feature>
<gene>
    <name evidence="2" type="ORF">R5W23_005585</name>
</gene>
<evidence type="ECO:0000313" key="3">
    <source>
        <dbReference type="Proteomes" id="UP001272242"/>
    </source>
</evidence>
<dbReference type="Proteomes" id="UP001272242">
    <property type="component" value="Unassembled WGS sequence"/>
</dbReference>
<dbReference type="EMBL" id="JAXBLV010000034">
    <property type="protein sequence ID" value="MDY3558468.1"/>
    <property type="molecule type" value="Genomic_DNA"/>
</dbReference>